<evidence type="ECO:0008006" key="3">
    <source>
        <dbReference type="Google" id="ProtNLM"/>
    </source>
</evidence>
<proteinExistence type="predicted"/>
<gene>
    <name evidence="1" type="ORF">WA026_010233</name>
</gene>
<keyword evidence="2" id="KW-1185">Reference proteome</keyword>
<dbReference type="AlphaFoldDB" id="A0AAW1ULP7"/>
<dbReference type="EMBL" id="JARQZJ010000064">
    <property type="protein sequence ID" value="KAK9880349.1"/>
    <property type="molecule type" value="Genomic_DNA"/>
</dbReference>
<reference evidence="1 2" key="1">
    <citation type="submission" date="2023-03" db="EMBL/GenBank/DDBJ databases">
        <title>Genome insight into feeding habits of ladybird beetles.</title>
        <authorList>
            <person name="Li H.-S."/>
            <person name="Huang Y.-H."/>
            <person name="Pang H."/>
        </authorList>
    </citation>
    <scope>NUCLEOTIDE SEQUENCE [LARGE SCALE GENOMIC DNA]</scope>
    <source>
        <strain evidence="1">SYSU_2023b</strain>
        <tissue evidence="1">Whole body</tissue>
    </source>
</reference>
<dbReference type="Proteomes" id="UP001431783">
    <property type="component" value="Unassembled WGS sequence"/>
</dbReference>
<accession>A0AAW1ULP7</accession>
<evidence type="ECO:0000313" key="2">
    <source>
        <dbReference type="Proteomes" id="UP001431783"/>
    </source>
</evidence>
<organism evidence="1 2">
    <name type="scientific">Henosepilachna vigintioctopunctata</name>
    <dbReference type="NCBI Taxonomy" id="420089"/>
    <lineage>
        <taxon>Eukaryota</taxon>
        <taxon>Metazoa</taxon>
        <taxon>Ecdysozoa</taxon>
        <taxon>Arthropoda</taxon>
        <taxon>Hexapoda</taxon>
        <taxon>Insecta</taxon>
        <taxon>Pterygota</taxon>
        <taxon>Neoptera</taxon>
        <taxon>Endopterygota</taxon>
        <taxon>Coleoptera</taxon>
        <taxon>Polyphaga</taxon>
        <taxon>Cucujiformia</taxon>
        <taxon>Coccinelloidea</taxon>
        <taxon>Coccinellidae</taxon>
        <taxon>Epilachninae</taxon>
        <taxon>Epilachnini</taxon>
        <taxon>Henosepilachna</taxon>
    </lineage>
</organism>
<protein>
    <recommendedName>
        <fullName evidence="3">PiggyBac transposable element-derived protein domain-containing protein</fullName>
    </recommendedName>
</protein>
<sequence>MSTVRCINTRESRKSTDRFAPIRNIFIQFNNHCGDNYSLNENRKKLYCLYPHYMTIMITLSQHLQMSRSQKWFYSTMKQKAVCTADQMCGNYSISRICSRWPLRFFLHMLDTSGIDAYVIYNWNMVQSQCNMKRPEFLESLGLTMLQGHLDRRSSQPGLPKALKRMLNAPGSSTQGMSPTKKQRCIVCPRSKDIKTLSHCNFCKKPCAKNT</sequence>
<evidence type="ECO:0000313" key="1">
    <source>
        <dbReference type="EMBL" id="KAK9880349.1"/>
    </source>
</evidence>
<name>A0AAW1ULP7_9CUCU</name>
<comment type="caution">
    <text evidence="1">The sequence shown here is derived from an EMBL/GenBank/DDBJ whole genome shotgun (WGS) entry which is preliminary data.</text>
</comment>